<evidence type="ECO:0000256" key="3">
    <source>
        <dbReference type="ARBA" id="ARBA00009789"/>
    </source>
</evidence>
<name>A0A7C3MHU7_DICTH</name>
<feature type="site" description="Positions MEP for the nucleophilic attack" evidence="7">
    <location>
        <position position="210"/>
    </location>
</feature>
<dbReference type="PANTHER" id="PTHR32125:SF4">
    <property type="entry name" value="2-C-METHYL-D-ERYTHRITOL 4-PHOSPHATE CYTIDYLYLTRANSFERASE, CHLOROPLASTIC"/>
    <property type="match status" value="1"/>
</dbReference>
<dbReference type="PROSITE" id="PS01295">
    <property type="entry name" value="ISPD"/>
    <property type="match status" value="1"/>
</dbReference>
<dbReference type="Gene3D" id="3.90.550.10">
    <property type="entry name" value="Spore Coat Polysaccharide Biosynthesis Protein SpsA, Chain A"/>
    <property type="match status" value="1"/>
</dbReference>
<comment type="catalytic activity">
    <reaction evidence="1 7">
        <text>2-C-methyl-D-erythritol 4-phosphate + CTP + H(+) = 4-CDP-2-C-methyl-D-erythritol + diphosphate</text>
        <dbReference type="Rhea" id="RHEA:13429"/>
        <dbReference type="ChEBI" id="CHEBI:15378"/>
        <dbReference type="ChEBI" id="CHEBI:33019"/>
        <dbReference type="ChEBI" id="CHEBI:37563"/>
        <dbReference type="ChEBI" id="CHEBI:57823"/>
        <dbReference type="ChEBI" id="CHEBI:58262"/>
        <dbReference type="EC" id="2.7.7.60"/>
    </reaction>
</comment>
<dbReference type="CDD" id="cd02516">
    <property type="entry name" value="CDP-ME_synthetase"/>
    <property type="match status" value="1"/>
</dbReference>
<keyword evidence="5 7" id="KW-0548">Nucleotidyltransferase</keyword>
<accession>A0A7C3MHU7</accession>
<organism evidence="8">
    <name type="scientific">Dictyoglomus thermophilum</name>
    <dbReference type="NCBI Taxonomy" id="14"/>
    <lineage>
        <taxon>Bacteria</taxon>
        <taxon>Pseudomonadati</taxon>
        <taxon>Dictyoglomota</taxon>
        <taxon>Dictyoglomia</taxon>
        <taxon>Dictyoglomales</taxon>
        <taxon>Dictyoglomaceae</taxon>
        <taxon>Dictyoglomus</taxon>
    </lineage>
</organism>
<proteinExistence type="inferred from homology"/>
<evidence type="ECO:0000256" key="4">
    <source>
        <dbReference type="ARBA" id="ARBA00022679"/>
    </source>
</evidence>
<dbReference type="AlphaFoldDB" id="A0A7C3MHU7"/>
<protein>
    <recommendedName>
        <fullName evidence="7">2-C-methyl-D-erythritol 4-phosphate cytidylyltransferase</fullName>
        <ecNumber evidence="7">2.7.7.60</ecNumber>
    </recommendedName>
    <alternativeName>
        <fullName evidence="7">4-diphosphocytidyl-2C-methyl-D-erythritol synthase</fullName>
    </alternativeName>
    <alternativeName>
        <fullName evidence="7">MEP cytidylyltransferase</fullName>
        <shortName evidence="7">MCT</shortName>
    </alternativeName>
</protein>
<dbReference type="SUPFAM" id="SSF53448">
    <property type="entry name" value="Nucleotide-diphospho-sugar transferases"/>
    <property type="match status" value="1"/>
</dbReference>
<feature type="site" description="Positions MEP for the nucleophilic attack" evidence="7">
    <location>
        <position position="154"/>
    </location>
</feature>
<sequence>MEKIVGIIVAGGKSVRFGDDKLLVEIKDKPLIYYSLRTFDRVKRISELILVVREDKINFYQEKIKEWNLSKKIKLVVGGKERQHSVCNGIRSIEEPCEYVIIHDAARPFVKIENIEKLIDFCIERKTSGILGIPSKDTVKLVDEKGRVEATLERKKIWLIQTPQMFPYNLLLEAHNKALQDGFLGTDDAVLLERLGYPVYIVEGDPFNIKITTKEDLIWIDYISKILELV</sequence>
<dbReference type="InterPro" id="IPR029044">
    <property type="entry name" value="Nucleotide-diphossugar_trans"/>
</dbReference>
<comment type="similarity">
    <text evidence="3 7">Belongs to the IspD/TarI cytidylyltransferase family. IspD subfamily.</text>
</comment>
<comment type="function">
    <text evidence="7">Catalyzes the formation of 4-diphosphocytidyl-2-C-methyl-D-erythritol from CTP and 2-C-methyl-D-erythritol 4-phosphate (MEP).</text>
</comment>
<dbReference type="InterPro" id="IPR018294">
    <property type="entry name" value="ISPD_synthase_CS"/>
</dbReference>
<dbReference type="FunFam" id="3.90.550.10:FF:000003">
    <property type="entry name" value="2-C-methyl-D-erythritol 4-phosphate cytidylyltransferase"/>
    <property type="match status" value="1"/>
</dbReference>
<evidence type="ECO:0000256" key="6">
    <source>
        <dbReference type="ARBA" id="ARBA00023229"/>
    </source>
</evidence>
<gene>
    <name evidence="7 8" type="primary">ispD</name>
    <name evidence="8" type="ORF">ENW00_04810</name>
</gene>
<dbReference type="NCBIfam" id="TIGR00453">
    <property type="entry name" value="ispD"/>
    <property type="match status" value="1"/>
</dbReference>
<dbReference type="UniPathway" id="UPA00056">
    <property type="reaction ID" value="UER00093"/>
</dbReference>
<dbReference type="PANTHER" id="PTHR32125">
    <property type="entry name" value="2-C-METHYL-D-ERYTHRITOL 4-PHOSPHATE CYTIDYLYLTRANSFERASE, CHLOROPLASTIC"/>
    <property type="match status" value="1"/>
</dbReference>
<dbReference type="Pfam" id="PF01128">
    <property type="entry name" value="IspD"/>
    <property type="match status" value="1"/>
</dbReference>
<feature type="site" description="Transition state stabilizer" evidence="7">
    <location>
        <position position="16"/>
    </location>
</feature>
<reference evidence="8" key="1">
    <citation type="journal article" date="2020" name="mSystems">
        <title>Genome- and Community-Level Interaction Insights into Carbon Utilization and Element Cycling Functions of Hydrothermarchaeota in Hydrothermal Sediment.</title>
        <authorList>
            <person name="Zhou Z."/>
            <person name="Liu Y."/>
            <person name="Xu W."/>
            <person name="Pan J."/>
            <person name="Luo Z.H."/>
            <person name="Li M."/>
        </authorList>
    </citation>
    <scope>NUCLEOTIDE SEQUENCE [LARGE SCALE GENOMIC DNA]</scope>
    <source>
        <strain evidence="8">SpSt-81</strain>
    </source>
</reference>
<evidence type="ECO:0000256" key="5">
    <source>
        <dbReference type="ARBA" id="ARBA00022695"/>
    </source>
</evidence>
<dbReference type="GO" id="GO:0050518">
    <property type="term" value="F:2-C-methyl-D-erythritol 4-phosphate cytidylyltransferase activity"/>
    <property type="evidence" value="ECO:0007669"/>
    <property type="project" value="UniProtKB-UniRule"/>
</dbReference>
<dbReference type="EC" id="2.7.7.60" evidence="7"/>
<dbReference type="EMBL" id="DTIN01000014">
    <property type="protein sequence ID" value="HFX13470.1"/>
    <property type="molecule type" value="Genomic_DNA"/>
</dbReference>
<feature type="site" description="Transition state stabilizer" evidence="7">
    <location>
        <position position="21"/>
    </location>
</feature>
<dbReference type="InterPro" id="IPR050088">
    <property type="entry name" value="IspD/TarI_cytidylyltransf_bact"/>
</dbReference>
<evidence type="ECO:0000256" key="7">
    <source>
        <dbReference type="HAMAP-Rule" id="MF_00108"/>
    </source>
</evidence>
<evidence type="ECO:0000256" key="1">
    <source>
        <dbReference type="ARBA" id="ARBA00001282"/>
    </source>
</evidence>
<dbReference type="GO" id="GO:0019288">
    <property type="term" value="P:isopentenyl diphosphate biosynthetic process, methylerythritol 4-phosphate pathway"/>
    <property type="evidence" value="ECO:0007669"/>
    <property type="project" value="UniProtKB-UniRule"/>
</dbReference>
<keyword evidence="4 7" id="KW-0808">Transferase</keyword>
<comment type="caution">
    <text evidence="8">The sequence shown here is derived from an EMBL/GenBank/DDBJ whole genome shotgun (WGS) entry which is preliminary data.</text>
</comment>
<dbReference type="InterPro" id="IPR001228">
    <property type="entry name" value="IspD"/>
</dbReference>
<evidence type="ECO:0000313" key="8">
    <source>
        <dbReference type="EMBL" id="HFX13470.1"/>
    </source>
</evidence>
<keyword evidence="6 7" id="KW-0414">Isoprene biosynthesis</keyword>
<dbReference type="InterPro" id="IPR034683">
    <property type="entry name" value="IspD/TarI"/>
</dbReference>
<evidence type="ECO:0000256" key="2">
    <source>
        <dbReference type="ARBA" id="ARBA00004787"/>
    </source>
</evidence>
<dbReference type="HAMAP" id="MF_00108">
    <property type="entry name" value="IspD"/>
    <property type="match status" value="1"/>
</dbReference>
<comment type="pathway">
    <text evidence="2 7">Isoprenoid biosynthesis; isopentenyl diphosphate biosynthesis via DXP pathway; isopentenyl diphosphate from 1-deoxy-D-xylulose 5-phosphate: step 2/6.</text>
</comment>